<organism evidence="2 3">
    <name type="scientific">Nocardioides agariphilus</name>
    <dbReference type="NCBI Taxonomy" id="433664"/>
    <lineage>
        <taxon>Bacteria</taxon>
        <taxon>Bacillati</taxon>
        <taxon>Actinomycetota</taxon>
        <taxon>Actinomycetes</taxon>
        <taxon>Propionibacteriales</taxon>
        <taxon>Nocardioidaceae</taxon>
        <taxon>Nocardioides</taxon>
    </lineage>
</organism>
<keyword evidence="3" id="KW-1185">Reference proteome</keyword>
<proteinExistence type="predicted"/>
<evidence type="ECO:0000313" key="3">
    <source>
        <dbReference type="Proteomes" id="UP000660668"/>
    </source>
</evidence>
<reference evidence="2" key="1">
    <citation type="submission" date="2020-11" db="EMBL/GenBank/DDBJ databases">
        <title>Nocardioides cynanchi sp. nov., isolated from soil of rhizosphere of Cynanchum wilfordii.</title>
        <authorList>
            <person name="Lee J.-S."/>
            <person name="Suh M.K."/>
            <person name="Kim J.-S."/>
        </authorList>
    </citation>
    <scope>NUCLEOTIDE SEQUENCE</scope>
    <source>
        <strain evidence="2">KCTC 19276</strain>
    </source>
</reference>
<gene>
    <name evidence="2" type="ORF">ISU10_17055</name>
</gene>
<dbReference type="AlphaFoldDB" id="A0A930VL25"/>
<evidence type="ECO:0000313" key="2">
    <source>
        <dbReference type="EMBL" id="MBF4769479.1"/>
    </source>
</evidence>
<dbReference type="InterPro" id="IPR013324">
    <property type="entry name" value="RNA_pol_sigma_r3/r4-like"/>
</dbReference>
<accession>A0A930VL25</accession>
<protein>
    <recommendedName>
        <fullName evidence="4">DNA-directed RNA polymerase specialized sigma subunit, sigma24 family</fullName>
    </recommendedName>
</protein>
<dbReference type="Proteomes" id="UP000660668">
    <property type="component" value="Unassembled WGS sequence"/>
</dbReference>
<dbReference type="EMBL" id="JADKPO010000026">
    <property type="protein sequence ID" value="MBF4769479.1"/>
    <property type="molecule type" value="Genomic_DNA"/>
</dbReference>
<sequence>MPTAADEFDAFYKNARTVLLQQTFALTGDLPASRSAVRDAFVAAWHHWRKVSRLEDRDAWVRPLAWRYAQRRHSARIFHRDRKLDPDIKATLDALAKLPLAQRKVLLLTQLTDVSMSDMAREVGLPLHEAEQRLQTATSQFSISRDVPTTAIRPLFEALLAHVDEARWPRVTIVRRAGTTRRRTHTAVGAVAAMGALVLGGAVVTDAQGVMPSLDNARSNGVASLRLGPDDQKPAAGDGSEAADPDVPAVTIDDTDLVSLSQLAARLPGSWEPIDMAPAESGILMPCQSTRFADPSGVASAAQRYKAPAEKGRPSRNMVQAVEVSTTSSAAESAYDAMLGWFAGCTDARTQLVSTYDVGAVGDEAKILVLRSWKRPASTMVAGIARTGQASTITFTRAQDVHRADVARAAGLLADAVNGLCGLPGTAACAEKPQVTTARPVPVGAVPSMLLEVDLPPVSRVDRPWIGTEAKVARSNLAASRCDGTRFDVKAMRRNMTRSFVIPEARLSDLFGLTESVGLLPERQASQFVDTVRKKLRSCEDRQLGTEVVKVGDLSTRHQDLTVWHVTTEISDNQTMTYLMGIMRQGGAVAQVGFVPDGKVQMAPGAFIALAHRALDRLPELTG</sequence>
<comment type="caution">
    <text evidence="2">The sequence shown here is derived from an EMBL/GenBank/DDBJ whole genome shotgun (WGS) entry which is preliminary data.</text>
</comment>
<dbReference type="SUPFAM" id="SSF88659">
    <property type="entry name" value="Sigma3 and sigma4 domains of RNA polymerase sigma factors"/>
    <property type="match status" value="1"/>
</dbReference>
<evidence type="ECO:0000256" key="1">
    <source>
        <dbReference type="SAM" id="MobiDB-lite"/>
    </source>
</evidence>
<feature type="region of interest" description="Disordered" evidence="1">
    <location>
        <begin position="221"/>
        <end position="247"/>
    </location>
</feature>
<dbReference type="RefSeq" id="WP_194697627.1">
    <property type="nucleotide sequence ID" value="NZ_JADKPO010000026.1"/>
</dbReference>
<name>A0A930VL25_9ACTN</name>
<evidence type="ECO:0008006" key="4">
    <source>
        <dbReference type="Google" id="ProtNLM"/>
    </source>
</evidence>
<dbReference type="Gene3D" id="1.20.140.160">
    <property type="match status" value="1"/>
</dbReference>